<keyword evidence="2" id="KW-1185">Reference proteome</keyword>
<reference evidence="1 2" key="1">
    <citation type="submission" date="2019-02" db="EMBL/GenBank/DDBJ databases">
        <title>Deep-cultivation of Planctomycetes and their phenomic and genomic characterization uncovers novel biology.</title>
        <authorList>
            <person name="Wiegand S."/>
            <person name="Jogler M."/>
            <person name="Boedeker C."/>
            <person name="Pinto D."/>
            <person name="Vollmers J."/>
            <person name="Rivas-Marin E."/>
            <person name="Kohn T."/>
            <person name="Peeters S.H."/>
            <person name="Heuer A."/>
            <person name="Rast P."/>
            <person name="Oberbeckmann S."/>
            <person name="Bunk B."/>
            <person name="Jeske O."/>
            <person name="Meyerdierks A."/>
            <person name="Storesund J.E."/>
            <person name="Kallscheuer N."/>
            <person name="Luecker S."/>
            <person name="Lage O.M."/>
            <person name="Pohl T."/>
            <person name="Merkel B.J."/>
            <person name="Hornburger P."/>
            <person name="Mueller R.-W."/>
            <person name="Bruemmer F."/>
            <person name="Labrenz M."/>
            <person name="Spormann A.M."/>
            <person name="Op Den Camp H."/>
            <person name="Overmann J."/>
            <person name="Amann R."/>
            <person name="Jetten M.S.M."/>
            <person name="Mascher T."/>
            <person name="Medema M.H."/>
            <person name="Devos D.P."/>
            <person name="Kaster A.-K."/>
            <person name="Ovreas L."/>
            <person name="Rohde M."/>
            <person name="Galperin M.Y."/>
            <person name="Jogler C."/>
        </authorList>
    </citation>
    <scope>NUCLEOTIDE SEQUENCE [LARGE SCALE GENOMIC DNA]</scope>
    <source>
        <strain evidence="1 2">Poly59</strain>
    </source>
</reference>
<proteinExistence type="predicted"/>
<dbReference type="Proteomes" id="UP000317977">
    <property type="component" value="Unassembled WGS sequence"/>
</dbReference>
<gene>
    <name evidence="1" type="ORF">Poly59_00180</name>
</gene>
<accession>A0A5C6F5Y9</accession>
<protein>
    <submittedName>
        <fullName evidence="1">Uncharacterized protein</fullName>
    </submittedName>
</protein>
<comment type="caution">
    <text evidence="1">The sequence shown here is derived from an EMBL/GenBank/DDBJ whole genome shotgun (WGS) entry which is preliminary data.</text>
</comment>
<sequence>MTAETELTRVTIYDYQYTTRQRQQPYTNGYPLVAMESTSLQFSSVSLSPEGSVDRIGSKFGFQYIDFDERPTFS</sequence>
<name>A0A5C6F5Y9_9BACT</name>
<evidence type="ECO:0000313" key="1">
    <source>
        <dbReference type="EMBL" id="TWU57113.1"/>
    </source>
</evidence>
<dbReference type="AlphaFoldDB" id="A0A5C6F5Y9"/>
<dbReference type="EMBL" id="SJPX01000001">
    <property type="protein sequence ID" value="TWU57113.1"/>
    <property type="molecule type" value="Genomic_DNA"/>
</dbReference>
<evidence type="ECO:0000313" key="2">
    <source>
        <dbReference type="Proteomes" id="UP000317977"/>
    </source>
</evidence>
<organism evidence="1 2">
    <name type="scientific">Rubripirellula reticaptiva</name>
    <dbReference type="NCBI Taxonomy" id="2528013"/>
    <lineage>
        <taxon>Bacteria</taxon>
        <taxon>Pseudomonadati</taxon>
        <taxon>Planctomycetota</taxon>
        <taxon>Planctomycetia</taxon>
        <taxon>Pirellulales</taxon>
        <taxon>Pirellulaceae</taxon>
        <taxon>Rubripirellula</taxon>
    </lineage>
</organism>